<name>A0ABU9YQ91_9PROT</name>
<dbReference type="Proteomes" id="UP001413721">
    <property type="component" value="Unassembled WGS sequence"/>
</dbReference>
<dbReference type="Pfam" id="PF00440">
    <property type="entry name" value="TetR_N"/>
    <property type="match status" value="1"/>
</dbReference>
<dbReference type="SUPFAM" id="SSF46689">
    <property type="entry name" value="Homeodomain-like"/>
    <property type="match status" value="1"/>
</dbReference>
<dbReference type="EMBL" id="JBBKTW010000009">
    <property type="protein sequence ID" value="MEN2990988.1"/>
    <property type="molecule type" value="Genomic_DNA"/>
</dbReference>
<keyword evidence="1 2" id="KW-0238">DNA-binding</keyword>
<accession>A0ABU9YQ91</accession>
<evidence type="ECO:0000259" key="3">
    <source>
        <dbReference type="PROSITE" id="PS50977"/>
    </source>
</evidence>
<protein>
    <submittedName>
        <fullName evidence="4">TetR/AcrR family transcriptional regulator</fullName>
    </submittedName>
</protein>
<dbReference type="Gene3D" id="1.10.357.10">
    <property type="entry name" value="Tetracycline Repressor, domain 2"/>
    <property type="match status" value="1"/>
</dbReference>
<dbReference type="InterPro" id="IPR009057">
    <property type="entry name" value="Homeodomain-like_sf"/>
</dbReference>
<evidence type="ECO:0000256" key="1">
    <source>
        <dbReference type="ARBA" id="ARBA00023125"/>
    </source>
</evidence>
<feature type="DNA-binding region" description="H-T-H motif" evidence="2">
    <location>
        <begin position="44"/>
        <end position="63"/>
    </location>
</feature>
<organism evidence="4 5">
    <name type="scientific">Tistrella arctica</name>
    <dbReference type="NCBI Taxonomy" id="3133430"/>
    <lineage>
        <taxon>Bacteria</taxon>
        <taxon>Pseudomonadati</taxon>
        <taxon>Pseudomonadota</taxon>
        <taxon>Alphaproteobacteria</taxon>
        <taxon>Geminicoccales</taxon>
        <taxon>Geminicoccaceae</taxon>
        <taxon>Tistrella</taxon>
    </lineage>
</organism>
<evidence type="ECO:0000313" key="5">
    <source>
        <dbReference type="Proteomes" id="UP001413721"/>
    </source>
</evidence>
<proteinExistence type="predicted"/>
<keyword evidence="5" id="KW-1185">Reference proteome</keyword>
<dbReference type="PANTHER" id="PTHR30055:SF223">
    <property type="entry name" value="HTH-TYPE TRANSCRIPTIONAL REGULATOR UIDR"/>
    <property type="match status" value="1"/>
</dbReference>
<gene>
    <name evidence="4" type="ORF">WG926_21940</name>
</gene>
<dbReference type="PRINTS" id="PR00455">
    <property type="entry name" value="HTHTETR"/>
</dbReference>
<evidence type="ECO:0000256" key="2">
    <source>
        <dbReference type="PROSITE-ProRule" id="PRU00335"/>
    </source>
</evidence>
<reference evidence="4 5" key="1">
    <citation type="submission" date="2024-03" db="EMBL/GenBank/DDBJ databases">
        <title>High-quality draft genome sequencing of Tistrella sp. BH-R2-4.</title>
        <authorList>
            <person name="Dong C."/>
        </authorList>
    </citation>
    <scope>NUCLEOTIDE SEQUENCE [LARGE SCALE GENOMIC DNA]</scope>
    <source>
        <strain evidence="4 5">BH-R2-4</strain>
    </source>
</reference>
<dbReference type="InterPro" id="IPR001647">
    <property type="entry name" value="HTH_TetR"/>
</dbReference>
<comment type="caution">
    <text evidence="4">The sequence shown here is derived from an EMBL/GenBank/DDBJ whole genome shotgun (WGS) entry which is preliminary data.</text>
</comment>
<dbReference type="RefSeq" id="WP_345936312.1">
    <property type="nucleotide sequence ID" value="NZ_JBBKTV010000025.1"/>
</dbReference>
<feature type="domain" description="HTH tetR-type" evidence="3">
    <location>
        <begin position="21"/>
        <end position="81"/>
    </location>
</feature>
<dbReference type="InterPro" id="IPR050109">
    <property type="entry name" value="HTH-type_TetR-like_transc_reg"/>
</dbReference>
<dbReference type="PANTHER" id="PTHR30055">
    <property type="entry name" value="HTH-TYPE TRANSCRIPTIONAL REGULATOR RUTR"/>
    <property type="match status" value="1"/>
</dbReference>
<sequence>MKPPPPIAPGFKTPRRRLTREDRLRQLVDVAWQVVGQEGADALTLGRLAERAGVTKPVVYDHFGTRNGLLAALYQDYDARQTALMDRAIAEVAPALTPRARVIASCYVDCVLTQGREIPGVLAALAGSPELGALKRQYQLAFIDKCRAILGPFAGLGSFAGLGPFAGRALDAAGFWAMLGAADGVSDAAAAGEITPDDAKDALFRIIIAMVGGDAREGADHDRA</sequence>
<dbReference type="PROSITE" id="PS50977">
    <property type="entry name" value="HTH_TETR_2"/>
    <property type="match status" value="1"/>
</dbReference>
<evidence type="ECO:0000313" key="4">
    <source>
        <dbReference type="EMBL" id="MEN2990988.1"/>
    </source>
</evidence>